<organism evidence="1 2">
    <name type="scientific">Candidatus Cryptobacteroides merdigallinarum</name>
    <dbReference type="NCBI Taxonomy" id="2840770"/>
    <lineage>
        <taxon>Bacteria</taxon>
        <taxon>Pseudomonadati</taxon>
        <taxon>Bacteroidota</taxon>
        <taxon>Bacteroidia</taxon>
        <taxon>Bacteroidales</taxon>
        <taxon>Candidatus Cryptobacteroides</taxon>
    </lineage>
</organism>
<name>A0A9D9HFF9_9BACT</name>
<reference evidence="1" key="1">
    <citation type="submission" date="2020-10" db="EMBL/GenBank/DDBJ databases">
        <authorList>
            <person name="Gilroy R."/>
        </authorList>
    </citation>
    <scope>NUCLEOTIDE SEQUENCE</scope>
    <source>
        <strain evidence="1">20514</strain>
    </source>
</reference>
<dbReference type="AlphaFoldDB" id="A0A9D9HFF9"/>
<comment type="caution">
    <text evidence="1">The sequence shown here is derived from an EMBL/GenBank/DDBJ whole genome shotgun (WGS) entry which is preliminary data.</text>
</comment>
<reference evidence="1" key="2">
    <citation type="journal article" date="2021" name="PeerJ">
        <title>Extensive microbial diversity within the chicken gut microbiome revealed by metagenomics and culture.</title>
        <authorList>
            <person name="Gilroy R."/>
            <person name="Ravi A."/>
            <person name="Getino M."/>
            <person name="Pursley I."/>
            <person name="Horton D.L."/>
            <person name="Alikhan N.F."/>
            <person name="Baker D."/>
            <person name="Gharbi K."/>
            <person name="Hall N."/>
            <person name="Watson M."/>
            <person name="Adriaenssens E.M."/>
            <person name="Foster-Nyarko E."/>
            <person name="Jarju S."/>
            <person name="Secka A."/>
            <person name="Antonio M."/>
            <person name="Oren A."/>
            <person name="Chaudhuri R.R."/>
            <person name="La Ragione R."/>
            <person name="Hildebrand F."/>
            <person name="Pallen M.J."/>
        </authorList>
    </citation>
    <scope>NUCLEOTIDE SEQUENCE</scope>
    <source>
        <strain evidence="1">20514</strain>
    </source>
</reference>
<sequence>MTTNPFNTVLRTAAAASIVLLSSCQHKELCYNHLHTTPVDIVFDWRNAPGAEPDGMLLYFFPEEGGAPVKFALGGHEGGRIEIPDGTYKVICVNSDSETAQFRGTDSFGTFEIFTREASVLEGLKINAPTKGPIVEGTEDQAVSLTPDMIYGGTLTGATVPFGREPVTLTMYPDKVVKDYSFEILDVENMEYATTTGASLSGMSGSYMAGGECCSPGLHTVPFEAVQSGTDRLEGSFHVFGHCPDGAASAQHIFALYVIRSDGKQIYYTFDVTQQVHDAPDQDNVHIVIQGLTLPKPIEGGGGMNPSVDGWEDGDIFDIPM</sequence>
<dbReference type="InterPro" id="IPR033410">
    <property type="entry name" value="DUF5119"/>
</dbReference>
<protein>
    <submittedName>
        <fullName evidence="1">DUF5119 domain-containing protein</fullName>
    </submittedName>
</protein>
<proteinExistence type="predicted"/>
<gene>
    <name evidence="1" type="ORF">IAC29_01130</name>
</gene>
<dbReference type="Proteomes" id="UP000810252">
    <property type="component" value="Unassembled WGS sequence"/>
</dbReference>
<dbReference type="Pfam" id="PF17145">
    <property type="entry name" value="DUF5119"/>
    <property type="match status" value="1"/>
</dbReference>
<accession>A0A9D9HFF9</accession>
<evidence type="ECO:0000313" key="1">
    <source>
        <dbReference type="EMBL" id="MBO8447857.1"/>
    </source>
</evidence>
<evidence type="ECO:0000313" key="2">
    <source>
        <dbReference type="Proteomes" id="UP000810252"/>
    </source>
</evidence>
<dbReference type="EMBL" id="JADIMQ010000017">
    <property type="protein sequence ID" value="MBO8447857.1"/>
    <property type="molecule type" value="Genomic_DNA"/>
</dbReference>